<feature type="transmembrane region" description="Helical" evidence="2">
    <location>
        <begin position="328"/>
        <end position="347"/>
    </location>
</feature>
<feature type="transmembrane region" description="Helical" evidence="2">
    <location>
        <begin position="534"/>
        <end position="553"/>
    </location>
</feature>
<comment type="caution">
    <text evidence="3">The sequence shown here is derived from an EMBL/GenBank/DDBJ whole genome shotgun (WGS) entry which is preliminary data.</text>
</comment>
<protein>
    <submittedName>
        <fullName evidence="3">Uncharacterized protein</fullName>
    </submittedName>
</protein>
<dbReference type="Proteomes" id="UP000186817">
    <property type="component" value="Unassembled WGS sequence"/>
</dbReference>
<accession>A0A1Q9DW78</accession>
<evidence type="ECO:0000256" key="2">
    <source>
        <dbReference type="SAM" id="Phobius"/>
    </source>
</evidence>
<proteinExistence type="predicted"/>
<feature type="transmembrane region" description="Helical" evidence="2">
    <location>
        <begin position="830"/>
        <end position="852"/>
    </location>
</feature>
<evidence type="ECO:0000313" key="4">
    <source>
        <dbReference type="Proteomes" id="UP000186817"/>
    </source>
</evidence>
<keyword evidence="2" id="KW-1133">Transmembrane helix</keyword>
<organism evidence="3 4">
    <name type="scientific">Symbiodinium microadriaticum</name>
    <name type="common">Dinoflagellate</name>
    <name type="synonym">Zooxanthella microadriatica</name>
    <dbReference type="NCBI Taxonomy" id="2951"/>
    <lineage>
        <taxon>Eukaryota</taxon>
        <taxon>Sar</taxon>
        <taxon>Alveolata</taxon>
        <taxon>Dinophyceae</taxon>
        <taxon>Suessiales</taxon>
        <taxon>Symbiodiniaceae</taxon>
        <taxon>Symbiodinium</taxon>
    </lineage>
</organism>
<feature type="transmembrane region" description="Helical" evidence="2">
    <location>
        <begin position="565"/>
        <end position="584"/>
    </location>
</feature>
<keyword evidence="4" id="KW-1185">Reference proteome</keyword>
<sequence length="857" mass="94181">MQTSQVLPPHVPSSQLEAKYQFRLVEQEVSTTSHLEAGHEYVRQLSFFGGSDSLDPSPEPSEEGLEVQNVLGPPLEFLPKDIEPVELDAYRADYQAFRAGNATGARGEMASLCASVRERKLEFAEEKGSYKAWKKRRPRLVPLIGLDLATSSAVRSAASAADEHLEEMAQIHAISGRINPETSEDSGYEHGHLSKAQALQPPQPGQPCGVISISTPPTARGLEGQARRGSKDLKAVSGFSEMKLRVKAPDKKFSRQSSAPASAADLAVKKAWSTLRPQAGTPVPPKGGPGANPVKDVDLEAEWPEDGFVSPPWERATTSSPVIAQTGIGFFTHIAVSLLCLAPFLNVHSTTHHCLFLPSMYAAYVTGMCLKFALFPDPSSSERPVRLISKVLRTERLVREGSVPVWFPPLAAAVYVLMVLQLDMGHSFQSIAKSQRSYLSATPQRHDYNCWGTDQQDVSDCVLVRHAGCTMTVSFYTCLVFMAVCNRSVKGSDIVEKHRKCLQEIFPLEAPSLLAYVERSVNSNSTFWRSHRRYKAQSVVLSLSWTLMSFGVYTELLQGAKTRTAQVVFITALVGTYALQYTLLRHVLLRVILLLEGVKARAAAMAFCDEEGVLPFTSGHSIYVWFSVRRNVQAQNEVGYQNASPIFTSMLICAAACSCWVISELRQRGMSVFGLTSRGGVSLMVVASALVSSIFVGVFLRTLLEIGKLEDAHVRQLRIAHLRLEHAKCLKKVAFGQAPPVATASGERQVSECSPAGFVQTASAFHEPLLARPMPRRHRLSRDMPAESSGDEHDLDGALLMIERVILLLEQHDVKPAIFGVEIGSKSFQVVYAALLSNIWYLLVWGVLIPIINYHDD</sequence>
<evidence type="ECO:0000256" key="1">
    <source>
        <dbReference type="SAM" id="MobiDB-lite"/>
    </source>
</evidence>
<dbReference type="AlphaFoldDB" id="A0A1Q9DW78"/>
<feature type="transmembrane region" description="Helical" evidence="2">
    <location>
        <begin position="683"/>
        <end position="704"/>
    </location>
</feature>
<keyword evidence="2" id="KW-0812">Transmembrane</keyword>
<feature type="transmembrane region" description="Helical" evidence="2">
    <location>
        <begin position="646"/>
        <end position="663"/>
    </location>
</feature>
<reference evidence="3 4" key="1">
    <citation type="submission" date="2016-02" db="EMBL/GenBank/DDBJ databases">
        <title>Genome analysis of coral dinoflagellate symbionts highlights evolutionary adaptations to a symbiotic lifestyle.</title>
        <authorList>
            <person name="Aranda M."/>
            <person name="Li Y."/>
            <person name="Liew Y.J."/>
            <person name="Baumgarten S."/>
            <person name="Simakov O."/>
            <person name="Wilson M."/>
            <person name="Piel J."/>
            <person name="Ashoor H."/>
            <person name="Bougouffa S."/>
            <person name="Bajic V.B."/>
            <person name="Ryu T."/>
            <person name="Ravasi T."/>
            <person name="Bayer T."/>
            <person name="Micklem G."/>
            <person name="Kim H."/>
            <person name="Bhak J."/>
            <person name="Lajeunesse T.C."/>
            <person name="Voolstra C.R."/>
        </authorList>
    </citation>
    <scope>NUCLEOTIDE SEQUENCE [LARGE SCALE GENOMIC DNA]</scope>
    <source>
        <strain evidence="3 4">CCMP2467</strain>
    </source>
</reference>
<evidence type="ECO:0000313" key="3">
    <source>
        <dbReference type="EMBL" id="OLP99429.1"/>
    </source>
</evidence>
<feature type="transmembrane region" description="Helical" evidence="2">
    <location>
        <begin position="405"/>
        <end position="424"/>
    </location>
</feature>
<keyword evidence="2" id="KW-0472">Membrane</keyword>
<dbReference type="OrthoDB" id="424385at2759"/>
<dbReference type="EMBL" id="LSRX01000362">
    <property type="protein sequence ID" value="OLP99429.1"/>
    <property type="molecule type" value="Genomic_DNA"/>
</dbReference>
<gene>
    <name evidence="3" type="ORF">AK812_SmicGene18026</name>
</gene>
<feature type="region of interest" description="Disordered" evidence="1">
    <location>
        <begin position="197"/>
        <end position="231"/>
    </location>
</feature>
<name>A0A1Q9DW78_SYMMI</name>